<dbReference type="InterPro" id="IPR009829">
    <property type="entry name" value="SKA1"/>
</dbReference>
<feature type="region of interest" description="Disordered" evidence="4">
    <location>
        <begin position="120"/>
        <end position="146"/>
    </location>
</feature>
<dbReference type="GO" id="GO:0000940">
    <property type="term" value="C:outer kinetochore"/>
    <property type="evidence" value="ECO:0007669"/>
    <property type="project" value="TreeGrafter"/>
</dbReference>
<reference evidence="5" key="1">
    <citation type="journal article" date="2014" name="PLoS ONE">
        <title>Transcriptome-Based Identification of ABC Transporters in the Western Tarnished Plant Bug Lygus hesperus.</title>
        <authorList>
            <person name="Hull J.J."/>
            <person name="Chaney K."/>
            <person name="Geib S.M."/>
            <person name="Fabrick J.A."/>
            <person name="Brent C.S."/>
            <person name="Walsh D."/>
            <person name="Lavine L.C."/>
        </authorList>
    </citation>
    <scope>NUCLEOTIDE SEQUENCE</scope>
</reference>
<proteinExistence type="inferred from homology"/>
<dbReference type="PANTHER" id="PTHR28573:SF1">
    <property type="entry name" value="SPINDLE AND KINETOCHORE-ASSOCIATED PROTEIN 1"/>
    <property type="match status" value="1"/>
</dbReference>
<dbReference type="AlphaFoldDB" id="A0A0A9Y557"/>
<reference evidence="6" key="3">
    <citation type="submission" date="2014-09" db="EMBL/GenBank/DDBJ databases">
        <authorList>
            <person name="Magalhaes I.L.F."/>
            <person name="Oliveira U."/>
            <person name="Santos F.R."/>
            <person name="Vidigal T.H.D.A."/>
            <person name="Brescovit A.D."/>
            <person name="Santos A.J."/>
        </authorList>
    </citation>
    <scope>NUCLEOTIDE SEQUENCE</scope>
</reference>
<evidence type="ECO:0000313" key="6">
    <source>
        <dbReference type="EMBL" id="JAG58551.1"/>
    </source>
</evidence>
<organism evidence="5">
    <name type="scientific">Lygus hesperus</name>
    <name type="common">Western plant bug</name>
    <dbReference type="NCBI Taxonomy" id="30085"/>
    <lineage>
        <taxon>Eukaryota</taxon>
        <taxon>Metazoa</taxon>
        <taxon>Ecdysozoa</taxon>
        <taxon>Arthropoda</taxon>
        <taxon>Hexapoda</taxon>
        <taxon>Insecta</taxon>
        <taxon>Pterygota</taxon>
        <taxon>Neoptera</taxon>
        <taxon>Paraneoptera</taxon>
        <taxon>Hemiptera</taxon>
        <taxon>Heteroptera</taxon>
        <taxon>Panheteroptera</taxon>
        <taxon>Cimicomorpha</taxon>
        <taxon>Miridae</taxon>
        <taxon>Mirini</taxon>
        <taxon>Lygus</taxon>
    </lineage>
</organism>
<protein>
    <recommendedName>
        <fullName evidence="2">SKA complex subunit 1</fullName>
    </recommendedName>
    <alternativeName>
        <fullName evidence="3">Spindle and kinetochore-associated protein 1</fullName>
    </alternativeName>
</protein>
<dbReference type="GO" id="GO:0000278">
    <property type="term" value="P:mitotic cell cycle"/>
    <property type="evidence" value="ECO:0007669"/>
    <property type="project" value="TreeGrafter"/>
</dbReference>
<dbReference type="EMBL" id="GBHO01017366">
    <property type="protein sequence ID" value="JAG26238.1"/>
    <property type="molecule type" value="Transcribed_RNA"/>
</dbReference>
<name>A0A0A9Y557_LYGHE</name>
<evidence type="ECO:0000256" key="2">
    <source>
        <dbReference type="ARBA" id="ARBA00047182"/>
    </source>
</evidence>
<dbReference type="GO" id="GO:0072686">
    <property type="term" value="C:mitotic spindle"/>
    <property type="evidence" value="ECO:0007669"/>
    <property type="project" value="TreeGrafter"/>
</dbReference>
<dbReference type="Pfam" id="PF07160">
    <property type="entry name" value="SKA1"/>
    <property type="match status" value="1"/>
</dbReference>
<gene>
    <name evidence="5" type="primary">ska1</name>
    <name evidence="5" type="ORF">CM83_47953</name>
    <name evidence="7" type="ORF">g.65331</name>
</gene>
<dbReference type="EMBL" id="GBRD01007270">
    <property type="protein sequence ID" value="JAG58551.1"/>
    <property type="molecule type" value="Transcribed_RNA"/>
</dbReference>
<evidence type="ECO:0000256" key="4">
    <source>
        <dbReference type="SAM" id="MobiDB-lite"/>
    </source>
</evidence>
<evidence type="ECO:0000313" key="5">
    <source>
        <dbReference type="EMBL" id="JAG26238.1"/>
    </source>
</evidence>
<dbReference type="GO" id="GO:0005876">
    <property type="term" value="C:spindle microtubule"/>
    <property type="evidence" value="ECO:0007669"/>
    <property type="project" value="TreeGrafter"/>
</dbReference>
<dbReference type="Gene3D" id="1.10.10.1890">
    <property type="entry name" value="Ska1 microtubule binding domain-like"/>
    <property type="match status" value="1"/>
</dbReference>
<reference evidence="7" key="4">
    <citation type="journal article" date="2016" name="Gigascience">
        <title>De novo construction of an expanded transcriptome assembly for the western tarnished plant bug, Lygus hesperus.</title>
        <authorList>
            <person name="Tassone E.E."/>
            <person name="Geib S.M."/>
            <person name="Hall B."/>
            <person name="Fabrick J.A."/>
            <person name="Brent C.S."/>
            <person name="Hull J.J."/>
        </authorList>
    </citation>
    <scope>NUCLEOTIDE SEQUENCE</scope>
</reference>
<dbReference type="PANTHER" id="PTHR28573">
    <property type="entry name" value="SPINDLE AND KINETOCHORE-ASSOCIATED PROTEIN 1"/>
    <property type="match status" value="1"/>
</dbReference>
<reference evidence="5" key="2">
    <citation type="submission" date="2014-07" db="EMBL/GenBank/DDBJ databases">
        <authorList>
            <person name="Hull J."/>
        </authorList>
    </citation>
    <scope>NUCLEOTIDE SEQUENCE</scope>
</reference>
<dbReference type="GO" id="GO:0031110">
    <property type="term" value="P:regulation of microtubule polymerization or depolymerization"/>
    <property type="evidence" value="ECO:0007669"/>
    <property type="project" value="TreeGrafter"/>
</dbReference>
<dbReference type="GO" id="GO:0008017">
    <property type="term" value="F:microtubule binding"/>
    <property type="evidence" value="ECO:0007669"/>
    <property type="project" value="InterPro"/>
</dbReference>
<accession>A0A0A9Y557</accession>
<comment type="similarity">
    <text evidence="1">Belongs to the SKA1 family.</text>
</comment>
<evidence type="ECO:0000313" key="7">
    <source>
        <dbReference type="EMBL" id="JAQ13110.1"/>
    </source>
</evidence>
<sequence length="277" mass="31555">MEELCGRLDVYAVVLDVLDGVRAHPNASKDYDVVLSIINQTQEEIATLKSRLEESKQLIELQLNHSRALDSLRDRFKHISENADFYSQFLSENGDGESRLSVTPEPQDCMAHSSPYFPEPTPSISNNAFHSTLKGPEASHLQPPKTPKPVNDLEVAISYISNQDFVKIPAYMKGRLRVDDVNSFVTQFNSVLNQKLALLQKPKKSLKLKKEMDLVTEWKEQNVPSLSGQYFLSAKDFVSLINYKFSKKDFSIITILRHVQRIRETRVGKTVFYVACF</sequence>
<evidence type="ECO:0000256" key="1">
    <source>
        <dbReference type="ARBA" id="ARBA00006836"/>
    </source>
</evidence>
<dbReference type="GO" id="GO:0007059">
    <property type="term" value="P:chromosome segregation"/>
    <property type="evidence" value="ECO:0007669"/>
    <property type="project" value="InterPro"/>
</dbReference>
<evidence type="ECO:0000256" key="3">
    <source>
        <dbReference type="ARBA" id="ARBA00047202"/>
    </source>
</evidence>
<dbReference type="InterPro" id="IPR042031">
    <property type="entry name" value="SKA1_MBD_sf"/>
</dbReference>
<dbReference type="EMBL" id="GDHC01005519">
    <property type="protein sequence ID" value="JAQ13110.1"/>
    <property type="molecule type" value="Transcribed_RNA"/>
</dbReference>
<dbReference type="GO" id="GO:0051301">
    <property type="term" value="P:cell division"/>
    <property type="evidence" value="ECO:0007669"/>
    <property type="project" value="InterPro"/>
</dbReference>